<dbReference type="InterPro" id="IPR008936">
    <property type="entry name" value="Rho_GTPase_activation_prot"/>
</dbReference>
<feature type="region of interest" description="Disordered" evidence="1">
    <location>
        <begin position="916"/>
        <end position="939"/>
    </location>
</feature>
<dbReference type="EMBL" id="JANPWB010000013">
    <property type="protein sequence ID" value="KAJ1103418.1"/>
    <property type="molecule type" value="Genomic_DNA"/>
</dbReference>
<dbReference type="Gene3D" id="1.10.555.10">
    <property type="entry name" value="Rho GTPase activation protein"/>
    <property type="match status" value="1"/>
</dbReference>
<dbReference type="InterPro" id="IPR042869">
    <property type="entry name" value="ARHGAP11A/B"/>
</dbReference>
<evidence type="ECO:0000313" key="3">
    <source>
        <dbReference type="EMBL" id="KAJ1103418.1"/>
    </source>
</evidence>
<evidence type="ECO:0000256" key="1">
    <source>
        <dbReference type="SAM" id="MobiDB-lite"/>
    </source>
</evidence>
<comment type="caution">
    <text evidence="3">The sequence shown here is derived from an EMBL/GenBank/DDBJ whole genome shotgun (WGS) entry which is preliminary data.</text>
</comment>
<dbReference type="Pfam" id="PF00620">
    <property type="entry name" value="RhoGAP"/>
    <property type="match status" value="1"/>
</dbReference>
<dbReference type="SMART" id="SM00324">
    <property type="entry name" value="RhoGAP"/>
    <property type="match status" value="1"/>
</dbReference>
<organism evidence="3 4">
    <name type="scientific">Pleurodeles waltl</name>
    <name type="common">Iberian ribbed newt</name>
    <dbReference type="NCBI Taxonomy" id="8319"/>
    <lineage>
        <taxon>Eukaryota</taxon>
        <taxon>Metazoa</taxon>
        <taxon>Chordata</taxon>
        <taxon>Craniata</taxon>
        <taxon>Vertebrata</taxon>
        <taxon>Euteleostomi</taxon>
        <taxon>Amphibia</taxon>
        <taxon>Batrachia</taxon>
        <taxon>Caudata</taxon>
        <taxon>Salamandroidea</taxon>
        <taxon>Salamandridae</taxon>
        <taxon>Pleurodelinae</taxon>
        <taxon>Pleurodeles</taxon>
    </lineage>
</organism>
<dbReference type="InterPro" id="IPR000198">
    <property type="entry name" value="RhoGAP_dom"/>
</dbReference>
<keyword evidence="4" id="KW-1185">Reference proteome</keyword>
<dbReference type="PANTHER" id="PTHR15670:SF4">
    <property type="entry name" value="RHO GTPASE-ACTIVATING PROTEIN 11A"/>
    <property type="match status" value="1"/>
</dbReference>
<feature type="region of interest" description="Disordered" evidence="1">
    <location>
        <begin position="660"/>
        <end position="723"/>
    </location>
</feature>
<dbReference type="Proteomes" id="UP001066276">
    <property type="component" value="Chromosome 9"/>
</dbReference>
<sequence length="1030" mass="112162">MKPLTDYKSLLRLAVVQQLRGYGIKVKHWNSKQRLAPEEVRSVGTPDKGKTFGTPLHELPHAFVQDYGNIPSFVVAACKHLELHASTEGLFRKSGSVVRLKALKNQLDVGDACLAAAPPCDVAGLLKQFFRELPEPILRPDLHESFFKAQQLASEEERTAATLLLSCLMSDRTIDTLRFFFGFLQRVSLKSNENKMDSSNLAVIFAPNLLQSSDWSEKMSASTEKKLRLQAAVVRRLIDHAPDIGRIPDSILEKIPAMLGVDAGCPMSFLENYDDGELESPGERKRRRRRSVGDIVSGALNKLKTNRTPTTTPQTDRNVLSSMVTPVILTPSTKRKLPVDSGTGFSNKKRRSLKHNLGFDLLPSSLFSSGFTPSSAQSDASPSVSFETSQNSLSPFVISAKHLSGSGNLRSKKYENKKIHRVESGKTGCFSPKISRKEMVRRSLRLKFSLGKSSRENLVNSYPSTNGSESIGWRLATQQESEQKVELPKAAFSPVKATKRGAKIICKSEENLLTPKCSDSTNYRMSWTGPGQSEPPLRDPEGTPVMGTINPISFYSEPLLVVGKPPAFPCEPRPGPVSCKPDQMLMDSPLSGEEKHIAEKTLVMIKKAFSESGSDLHGLIMGSRSSLDREERPAETLAESAVGVATTVLQTILDITGVTDHVTPHANNPGQEKDSSDVKENGFSAKADPNMEKCVTEEPLGSPSLNSNEKPLSMAPPCQGCSSEDQASEAIKATTFQQSEVHDDANDGAQLTPCTLERNSMVSNVPVIAAPLNSPSGAQESEDAHPAKLCQLTSTASDATSKSLLPSKHVRVSDHIQRFNKLSLDDHQSKKVKSPLQFQRTPVRQSVRRINSLSEIKKQEASSILVKSGTLGAPLHKSASCDHTFFSRVEELVKNSAPPKPCPVAVRVRPASASLLQKSTSVRSQKSDSKAASKPAADTLLRSRYTGEPKVGLVTQSKTVLEDLTNHDTTKVAGRDTLDKKPRACKASAPAPDTGLARKLSGKEKSRFKGSPKNPITKAQLLPSSRPLEL</sequence>
<protein>
    <recommendedName>
        <fullName evidence="2">Rho-GAP domain-containing protein</fullName>
    </recommendedName>
</protein>
<dbReference type="SUPFAM" id="SSF48350">
    <property type="entry name" value="GTPase activation domain, GAP"/>
    <property type="match status" value="1"/>
</dbReference>
<feature type="compositionally biased region" description="Basic and acidic residues" evidence="1">
    <location>
        <begin position="972"/>
        <end position="982"/>
    </location>
</feature>
<dbReference type="GO" id="GO:0007165">
    <property type="term" value="P:signal transduction"/>
    <property type="evidence" value="ECO:0007669"/>
    <property type="project" value="InterPro"/>
</dbReference>
<dbReference type="GO" id="GO:0005096">
    <property type="term" value="F:GTPase activator activity"/>
    <property type="evidence" value="ECO:0007669"/>
    <property type="project" value="TreeGrafter"/>
</dbReference>
<name>A0AAV7MIU8_PLEWA</name>
<evidence type="ECO:0000313" key="4">
    <source>
        <dbReference type="Proteomes" id="UP001066276"/>
    </source>
</evidence>
<dbReference type="AlphaFoldDB" id="A0AAV7MIU8"/>
<accession>A0AAV7MIU8</accession>
<evidence type="ECO:0000259" key="2">
    <source>
        <dbReference type="PROSITE" id="PS50238"/>
    </source>
</evidence>
<proteinExistence type="predicted"/>
<dbReference type="PANTHER" id="PTHR15670">
    <property type="entry name" value="RHO GTPASE ACTIVATING PROTEIN 11A"/>
    <property type="match status" value="1"/>
</dbReference>
<feature type="domain" description="Rho-GAP" evidence="2">
    <location>
        <begin position="54"/>
        <end position="245"/>
    </location>
</feature>
<reference evidence="3" key="1">
    <citation type="journal article" date="2022" name="bioRxiv">
        <title>Sequencing and chromosome-scale assembly of the giantPleurodeles waltlgenome.</title>
        <authorList>
            <person name="Brown T."/>
            <person name="Elewa A."/>
            <person name="Iarovenko S."/>
            <person name="Subramanian E."/>
            <person name="Araus A.J."/>
            <person name="Petzold A."/>
            <person name="Susuki M."/>
            <person name="Suzuki K.-i.T."/>
            <person name="Hayashi T."/>
            <person name="Toyoda A."/>
            <person name="Oliveira C."/>
            <person name="Osipova E."/>
            <person name="Leigh N.D."/>
            <person name="Simon A."/>
            <person name="Yun M.H."/>
        </authorList>
    </citation>
    <scope>NUCLEOTIDE SEQUENCE</scope>
    <source>
        <strain evidence="3">20211129_DDA</strain>
        <tissue evidence="3">Liver</tissue>
    </source>
</reference>
<feature type="compositionally biased region" description="Basic and acidic residues" evidence="1">
    <location>
        <begin position="671"/>
        <end position="680"/>
    </location>
</feature>
<dbReference type="CDD" id="cd04394">
    <property type="entry name" value="RhoGAP-ARHGAP11A"/>
    <property type="match status" value="1"/>
</dbReference>
<dbReference type="PROSITE" id="PS50238">
    <property type="entry name" value="RHOGAP"/>
    <property type="match status" value="1"/>
</dbReference>
<gene>
    <name evidence="3" type="ORF">NDU88_000841</name>
</gene>
<feature type="region of interest" description="Disordered" evidence="1">
    <location>
        <begin position="972"/>
        <end position="1030"/>
    </location>
</feature>